<evidence type="ECO:0000256" key="8">
    <source>
        <dbReference type="ARBA" id="ARBA00022989"/>
    </source>
</evidence>
<dbReference type="SMART" id="SM00388">
    <property type="entry name" value="HisKA"/>
    <property type="match status" value="1"/>
</dbReference>
<dbReference type="Gene3D" id="6.10.340.10">
    <property type="match status" value="1"/>
</dbReference>
<keyword evidence="15" id="KW-1185">Reference proteome</keyword>
<dbReference type="SMART" id="SM00304">
    <property type="entry name" value="HAMP"/>
    <property type="match status" value="1"/>
</dbReference>
<dbReference type="InterPro" id="IPR003660">
    <property type="entry name" value="HAMP_dom"/>
</dbReference>
<dbReference type="SMART" id="SM00387">
    <property type="entry name" value="HATPase_c"/>
    <property type="match status" value="1"/>
</dbReference>
<dbReference type="AlphaFoldDB" id="A0A4R8A175"/>
<comment type="subcellular location">
    <subcellularLocation>
        <location evidence="2">Cell membrane</location>
    </subcellularLocation>
</comment>
<keyword evidence="9" id="KW-0902">Two-component regulatory system</keyword>
<dbReference type="InterPro" id="IPR050428">
    <property type="entry name" value="TCS_sensor_his_kinase"/>
</dbReference>
<dbReference type="GO" id="GO:0005886">
    <property type="term" value="C:plasma membrane"/>
    <property type="evidence" value="ECO:0007669"/>
    <property type="project" value="UniProtKB-SubCell"/>
</dbReference>
<dbReference type="RefSeq" id="WP_134119453.1">
    <property type="nucleotide sequence ID" value="NZ_SODF01000001.1"/>
</dbReference>
<comment type="caution">
    <text evidence="14">The sequence shown here is derived from an EMBL/GenBank/DDBJ whole genome shotgun (WGS) entry which is preliminary data.</text>
</comment>
<evidence type="ECO:0000256" key="7">
    <source>
        <dbReference type="ARBA" id="ARBA00022777"/>
    </source>
</evidence>
<keyword evidence="8 11" id="KW-1133">Transmembrane helix</keyword>
<feature type="transmembrane region" description="Helical" evidence="11">
    <location>
        <begin position="92"/>
        <end position="113"/>
    </location>
</feature>
<dbReference type="InterPro" id="IPR036097">
    <property type="entry name" value="HisK_dim/P_sf"/>
</dbReference>
<dbReference type="InterPro" id="IPR003594">
    <property type="entry name" value="HATPase_dom"/>
</dbReference>
<dbReference type="PRINTS" id="PR00344">
    <property type="entry name" value="BCTRLSENSOR"/>
</dbReference>
<feature type="domain" description="Histidine kinase" evidence="12">
    <location>
        <begin position="176"/>
        <end position="382"/>
    </location>
</feature>
<reference evidence="14 15" key="1">
    <citation type="submission" date="2019-03" db="EMBL/GenBank/DDBJ databases">
        <title>Genomic Encyclopedia of Type Strains, Phase III (KMG-III): the genomes of soil and plant-associated and newly described type strains.</title>
        <authorList>
            <person name="Whitman W."/>
        </authorList>
    </citation>
    <scope>NUCLEOTIDE SEQUENCE [LARGE SCALE GENOMIC DNA]</scope>
    <source>
        <strain evidence="14 15">VKM Ac-2570</strain>
    </source>
</reference>
<keyword evidence="6 11" id="KW-0812">Transmembrane</keyword>
<dbReference type="InterPro" id="IPR004358">
    <property type="entry name" value="Sig_transdc_His_kin-like_C"/>
</dbReference>
<gene>
    <name evidence="14" type="ORF">EV650_3132</name>
</gene>
<dbReference type="CDD" id="cd00075">
    <property type="entry name" value="HATPase"/>
    <property type="match status" value="1"/>
</dbReference>
<sequence length="382" mass="41203">MRSWTLRGRLTVLYGGLFLVAGAMLLGVTYVLVQNSLAAQLNRQTDARVTALRAEATNTPGRDMDKLVDEIRRQQDEVRATAGRSLLTQGGLALLGVGLLAGASGWVIAGRALRPVQRIRETAQRIAAADGIGSGLHERIALRGPEDDVKRLADSFDEMLERLDRSFDGQRRFVANASHELRTPLAMNRLLVEIALGEAGVPDQTKDLGTSLLKVNERHEQLIEGLLLLAESEGAAFEKEPTDLASIAAEVIEATETELTIRSSLKGARTAGDPVLLGRLVENLVENAVRYNITGGRVDVETRQSREHAELTVVNTGPVIPEYDVESLFEPFRRGRVRTGHKGSGLGLSIVRAVARAHGGDANAQANPEGGLTVRVSLPIVT</sequence>
<dbReference type="PANTHER" id="PTHR45436">
    <property type="entry name" value="SENSOR HISTIDINE KINASE YKOH"/>
    <property type="match status" value="1"/>
</dbReference>
<feature type="domain" description="HAMP" evidence="13">
    <location>
        <begin position="110"/>
        <end position="168"/>
    </location>
</feature>
<proteinExistence type="predicted"/>
<organism evidence="14 15">
    <name type="scientific">Kribbella kalugense</name>
    <dbReference type="NCBI Taxonomy" id="2512221"/>
    <lineage>
        <taxon>Bacteria</taxon>
        <taxon>Bacillati</taxon>
        <taxon>Actinomycetota</taxon>
        <taxon>Actinomycetes</taxon>
        <taxon>Propionibacteriales</taxon>
        <taxon>Kribbellaceae</taxon>
        <taxon>Kribbella</taxon>
    </lineage>
</organism>
<evidence type="ECO:0000259" key="13">
    <source>
        <dbReference type="PROSITE" id="PS50885"/>
    </source>
</evidence>
<dbReference type="Pfam" id="PF00672">
    <property type="entry name" value="HAMP"/>
    <property type="match status" value="1"/>
</dbReference>
<dbReference type="PROSITE" id="PS50885">
    <property type="entry name" value="HAMP"/>
    <property type="match status" value="1"/>
</dbReference>
<dbReference type="OrthoDB" id="9786919at2"/>
<dbReference type="CDD" id="cd00082">
    <property type="entry name" value="HisKA"/>
    <property type="match status" value="1"/>
</dbReference>
<evidence type="ECO:0000256" key="4">
    <source>
        <dbReference type="ARBA" id="ARBA00022553"/>
    </source>
</evidence>
<dbReference type="InterPro" id="IPR005467">
    <property type="entry name" value="His_kinase_dom"/>
</dbReference>
<dbReference type="PROSITE" id="PS50109">
    <property type="entry name" value="HIS_KIN"/>
    <property type="match status" value="1"/>
</dbReference>
<evidence type="ECO:0000256" key="3">
    <source>
        <dbReference type="ARBA" id="ARBA00012438"/>
    </source>
</evidence>
<keyword evidence="10 11" id="KW-0472">Membrane</keyword>
<evidence type="ECO:0000256" key="5">
    <source>
        <dbReference type="ARBA" id="ARBA00022679"/>
    </source>
</evidence>
<dbReference type="Gene3D" id="3.30.565.10">
    <property type="entry name" value="Histidine kinase-like ATPase, C-terminal domain"/>
    <property type="match status" value="1"/>
</dbReference>
<dbReference type="GO" id="GO:0000155">
    <property type="term" value="F:phosphorelay sensor kinase activity"/>
    <property type="evidence" value="ECO:0007669"/>
    <property type="project" value="InterPro"/>
</dbReference>
<dbReference type="SUPFAM" id="SSF47384">
    <property type="entry name" value="Homodimeric domain of signal transducing histidine kinase"/>
    <property type="match status" value="1"/>
</dbReference>
<evidence type="ECO:0000256" key="11">
    <source>
        <dbReference type="SAM" id="Phobius"/>
    </source>
</evidence>
<keyword evidence="7 14" id="KW-0418">Kinase</keyword>
<evidence type="ECO:0000256" key="1">
    <source>
        <dbReference type="ARBA" id="ARBA00000085"/>
    </source>
</evidence>
<name>A0A4R8A175_9ACTN</name>
<evidence type="ECO:0000313" key="14">
    <source>
        <dbReference type="EMBL" id="TDW24259.1"/>
    </source>
</evidence>
<evidence type="ECO:0000313" key="15">
    <source>
        <dbReference type="Proteomes" id="UP000295447"/>
    </source>
</evidence>
<dbReference type="CDD" id="cd06225">
    <property type="entry name" value="HAMP"/>
    <property type="match status" value="1"/>
</dbReference>
<dbReference type="EMBL" id="SODF01000001">
    <property type="protein sequence ID" value="TDW24259.1"/>
    <property type="molecule type" value="Genomic_DNA"/>
</dbReference>
<evidence type="ECO:0000256" key="2">
    <source>
        <dbReference type="ARBA" id="ARBA00004236"/>
    </source>
</evidence>
<dbReference type="Gene3D" id="1.10.287.130">
    <property type="match status" value="1"/>
</dbReference>
<dbReference type="SUPFAM" id="SSF55874">
    <property type="entry name" value="ATPase domain of HSP90 chaperone/DNA topoisomerase II/histidine kinase"/>
    <property type="match status" value="1"/>
</dbReference>
<evidence type="ECO:0000256" key="9">
    <source>
        <dbReference type="ARBA" id="ARBA00023012"/>
    </source>
</evidence>
<dbReference type="PANTHER" id="PTHR45436:SF5">
    <property type="entry name" value="SENSOR HISTIDINE KINASE TRCS"/>
    <property type="match status" value="1"/>
</dbReference>
<feature type="transmembrane region" description="Helical" evidence="11">
    <location>
        <begin position="12"/>
        <end position="33"/>
    </location>
</feature>
<dbReference type="Pfam" id="PF02518">
    <property type="entry name" value="HATPase_c"/>
    <property type="match status" value="1"/>
</dbReference>
<comment type="catalytic activity">
    <reaction evidence="1">
        <text>ATP + protein L-histidine = ADP + protein N-phospho-L-histidine.</text>
        <dbReference type="EC" id="2.7.13.3"/>
    </reaction>
</comment>
<evidence type="ECO:0000256" key="10">
    <source>
        <dbReference type="ARBA" id="ARBA00023136"/>
    </source>
</evidence>
<evidence type="ECO:0000259" key="12">
    <source>
        <dbReference type="PROSITE" id="PS50109"/>
    </source>
</evidence>
<dbReference type="Proteomes" id="UP000295447">
    <property type="component" value="Unassembled WGS sequence"/>
</dbReference>
<evidence type="ECO:0000256" key="6">
    <source>
        <dbReference type="ARBA" id="ARBA00022692"/>
    </source>
</evidence>
<keyword evidence="4" id="KW-0597">Phosphoprotein</keyword>
<dbReference type="Pfam" id="PF00512">
    <property type="entry name" value="HisKA"/>
    <property type="match status" value="1"/>
</dbReference>
<dbReference type="InterPro" id="IPR003661">
    <property type="entry name" value="HisK_dim/P_dom"/>
</dbReference>
<keyword evidence="5" id="KW-0808">Transferase</keyword>
<accession>A0A4R8A175</accession>
<dbReference type="EC" id="2.7.13.3" evidence="3"/>
<dbReference type="InterPro" id="IPR036890">
    <property type="entry name" value="HATPase_C_sf"/>
</dbReference>
<protein>
    <recommendedName>
        <fullName evidence="3">histidine kinase</fullName>
        <ecNumber evidence="3">2.7.13.3</ecNumber>
    </recommendedName>
</protein>